<keyword evidence="7" id="KW-1185">Reference proteome</keyword>
<dbReference type="GO" id="GO:0004867">
    <property type="term" value="F:serine-type endopeptidase inhibitor activity"/>
    <property type="evidence" value="ECO:0007669"/>
    <property type="project" value="UniProtKB-KW"/>
</dbReference>
<dbReference type="PANTHER" id="PTHR21312:SF30">
    <property type="entry name" value="SERINE PROTEASE INHIBITOR KAZAL-TYPE 11-RELATED"/>
    <property type="match status" value="1"/>
</dbReference>
<dbReference type="Ensembl" id="ENSCWAT00000005680.1">
    <property type="protein sequence ID" value="ENSCWAP00000005252.1"/>
    <property type="gene ID" value="ENSCWAG00000004038.1"/>
</dbReference>
<reference evidence="6" key="1">
    <citation type="submission" date="2025-08" db="UniProtKB">
        <authorList>
            <consortium name="Ensembl"/>
        </authorList>
    </citation>
    <scope>IDENTIFICATION</scope>
</reference>
<feature type="chain" id="PRO_5034983633" description="Kazal-like domain-containing protein" evidence="4">
    <location>
        <begin position="18"/>
        <end position="106"/>
    </location>
</feature>
<evidence type="ECO:0000256" key="4">
    <source>
        <dbReference type="SAM" id="SignalP"/>
    </source>
</evidence>
<dbReference type="PROSITE" id="PS00282">
    <property type="entry name" value="KAZAL_1"/>
    <property type="match status" value="1"/>
</dbReference>
<evidence type="ECO:0000259" key="5">
    <source>
        <dbReference type="PROSITE" id="PS51465"/>
    </source>
</evidence>
<feature type="signal peptide" evidence="4">
    <location>
        <begin position="1"/>
        <end position="17"/>
    </location>
</feature>
<organism evidence="6 7">
    <name type="scientific">Catagonus wagneri</name>
    <name type="common">Chacoan peccary</name>
    <dbReference type="NCBI Taxonomy" id="51154"/>
    <lineage>
        <taxon>Eukaryota</taxon>
        <taxon>Metazoa</taxon>
        <taxon>Chordata</taxon>
        <taxon>Craniata</taxon>
        <taxon>Vertebrata</taxon>
        <taxon>Euteleostomi</taxon>
        <taxon>Mammalia</taxon>
        <taxon>Eutheria</taxon>
        <taxon>Laurasiatheria</taxon>
        <taxon>Artiodactyla</taxon>
        <taxon>Suina</taxon>
        <taxon>Tayassuidae</taxon>
        <taxon>Catagonus</taxon>
    </lineage>
</organism>
<name>A0A8C3VY08_9CETA</name>
<keyword evidence="2" id="KW-0722">Serine protease inhibitor</keyword>
<dbReference type="InterPro" id="IPR002350">
    <property type="entry name" value="Kazal_dom"/>
</dbReference>
<dbReference type="PANTHER" id="PTHR21312">
    <property type="entry name" value="SERINE PROTEASE INHIBITOR"/>
    <property type="match status" value="1"/>
</dbReference>
<accession>A0A8C3VY08</accession>
<keyword evidence="4" id="KW-0732">Signal</keyword>
<evidence type="ECO:0000313" key="7">
    <source>
        <dbReference type="Proteomes" id="UP000694540"/>
    </source>
</evidence>
<evidence type="ECO:0000256" key="3">
    <source>
        <dbReference type="ARBA" id="ARBA00023157"/>
    </source>
</evidence>
<protein>
    <recommendedName>
        <fullName evidence="5">Kazal-like domain-containing protein</fullName>
    </recommendedName>
</protein>
<dbReference type="InterPro" id="IPR001239">
    <property type="entry name" value="Prot_inh_Kazal-m"/>
</dbReference>
<keyword evidence="3" id="KW-1015">Disulfide bond</keyword>
<dbReference type="Gene3D" id="3.30.60.30">
    <property type="match status" value="1"/>
</dbReference>
<evidence type="ECO:0000313" key="6">
    <source>
        <dbReference type="Ensembl" id="ENSCWAP00000005252.1"/>
    </source>
</evidence>
<dbReference type="SUPFAM" id="SSF100895">
    <property type="entry name" value="Kazal-type serine protease inhibitors"/>
    <property type="match status" value="1"/>
</dbReference>
<dbReference type="PROSITE" id="PS51465">
    <property type="entry name" value="KAZAL_2"/>
    <property type="match status" value="1"/>
</dbReference>
<dbReference type="AlphaFoldDB" id="A0A8C3VY08"/>
<dbReference type="GeneTree" id="ENSGT00940000165308"/>
<reference evidence="6" key="2">
    <citation type="submission" date="2025-09" db="UniProtKB">
        <authorList>
            <consortium name="Ensembl"/>
        </authorList>
    </citation>
    <scope>IDENTIFICATION</scope>
</reference>
<keyword evidence="1" id="KW-0646">Protease inhibitor</keyword>
<dbReference type="Pfam" id="PF00050">
    <property type="entry name" value="Kazal_1"/>
    <property type="match status" value="1"/>
</dbReference>
<proteinExistence type="predicted"/>
<dbReference type="SMART" id="SM00280">
    <property type="entry name" value="KAZAL"/>
    <property type="match status" value="1"/>
</dbReference>
<evidence type="ECO:0000256" key="2">
    <source>
        <dbReference type="ARBA" id="ARBA00022900"/>
    </source>
</evidence>
<dbReference type="InterPro" id="IPR036058">
    <property type="entry name" value="Kazal_dom_sf"/>
</dbReference>
<dbReference type="Proteomes" id="UP000694540">
    <property type="component" value="Unplaced"/>
</dbReference>
<feature type="domain" description="Kazal-like" evidence="5">
    <location>
        <begin position="32"/>
        <end position="90"/>
    </location>
</feature>
<dbReference type="PRINTS" id="PR00290">
    <property type="entry name" value="KAZALINHBTR"/>
</dbReference>
<evidence type="ECO:0000256" key="1">
    <source>
        <dbReference type="ARBA" id="ARBA00022690"/>
    </source>
</evidence>
<sequence>MAFFSSRIKAIFIIVLALPLCPETSFAPAVRTRPKPDCNLYRQHLYLCTREMDPVCGTNGKTYSNKCMFCSEKIEMKEKFDFGYWGRCSQASATQSKGFHSNRVLQ</sequence>